<evidence type="ECO:0000313" key="2">
    <source>
        <dbReference type="EMBL" id="UZF89126.1"/>
    </source>
</evidence>
<accession>A0A9E8CTN5</accession>
<name>A0A9E8CTN5_9HYPH</name>
<reference evidence="2" key="1">
    <citation type="submission" date="2022-08" db="EMBL/GenBank/DDBJ databases">
        <title>Complete Genome Sequences of 2 Bosea sp. soil isolates.</title>
        <authorList>
            <person name="Alvarez Arevalo M."/>
            <person name="Sterndorff E.B."/>
            <person name="Faurdal D."/>
            <person name="Joergensen T.S."/>
            <person name="Weber T."/>
        </authorList>
    </citation>
    <scope>NUCLEOTIDE SEQUENCE</scope>
    <source>
        <strain evidence="2">NBC_00436</strain>
    </source>
</reference>
<gene>
    <name evidence="2" type="ORF">NWE54_10220</name>
</gene>
<keyword evidence="1" id="KW-0378">Hydrolase</keyword>
<keyword evidence="2" id="KW-0436">Ligase</keyword>
<dbReference type="PANTHER" id="PTHR35561:SF1">
    <property type="entry name" value="RNA 2',3'-CYCLIC PHOSPHODIESTERASE"/>
    <property type="match status" value="1"/>
</dbReference>
<dbReference type="GO" id="GO:0016874">
    <property type="term" value="F:ligase activity"/>
    <property type="evidence" value="ECO:0007669"/>
    <property type="project" value="UniProtKB-KW"/>
</dbReference>
<organism evidence="2">
    <name type="scientific">Bosea sp. NBC_00436</name>
    <dbReference type="NCBI Taxonomy" id="2969620"/>
    <lineage>
        <taxon>Bacteria</taxon>
        <taxon>Pseudomonadati</taxon>
        <taxon>Pseudomonadota</taxon>
        <taxon>Alphaproteobacteria</taxon>
        <taxon>Hyphomicrobiales</taxon>
        <taxon>Boseaceae</taxon>
        <taxon>Bosea</taxon>
    </lineage>
</organism>
<dbReference type="EMBL" id="CP102774">
    <property type="protein sequence ID" value="UZF89126.1"/>
    <property type="molecule type" value="Genomic_DNA"/>
</dbReference>
<protein>
    <submittedName>
        <fullName evidence="2">2'-5' RNA ligase family protein</fullName>
    </submittedName>
</protein>
<dbReference type="SUPFAM" id="SSF55144">
    <property type="entry name" value="LigT-like"/>
    <property type="match status" value="1"/>
</dbReference>
<proteinExistence type="predicted"/>
<dbReference type="PANTHER" id="PTHR35561">
    <property type="entry name" value="RNA 2',3'-CYCLIC PHOSPHODIESTERASE"/>
    <property type="match status" value="1"/>
</dbReference>
<dbReference type="GO" id="GO:0004113">
    <property type="term" value="F:2',3'-cyclic-nucleotide 3'-phosphodiesterase activity"/>
    <property type="evidence" value="ECO:0007669"/>
    <property type="project" value="InterPro"/>
</dbReference>
<sequence length="200" mass="22259">MFYHEMMQLVLDLGGGREFRPREGGRPARYFFALLPDAEVRLRIHRLAGELSARLGASGKLRGPDKYHVTLRGIAVPDGPFGQSIAMARTVAKAVRKTPFAVMFNQATSFGAAPNYAFALTTREDLPGANSLSVALHDALRRAGLKVDGASFQPHVTLFYDRVRRAPIDVPELRWAVREFVLIESADHRKYVILDSWPLG</sequence>
<evidence type="ECO:0000256" key="1">
    <source>
        <dbReference type="ARBA" id="ARBA00022801"/>
    </source>
</evidence>
<dbReference type="InterPro" id="IPR009097">
    <property type="entry name" value="Cyclic_Pdiesterase"/>
</dbReference>
<dbReference type="Pfam" id="PF13563">
    <property type="entry name" value="2_5_RNA_ligase2"/>
    <property type="match status" value="1"/>
</dbReference>
<dbReference type="AlphaFoldDB" id="A0A9E8CTN5"/>
<dbReference type="InterPro" id="IPR004175">
    <property type="entry name" value="RNA_CPDase"/>
</dbReference>
<dbReference type="Gene3D" id="3.90.1140.10">
    <property type="entry name" value="Cyclic phosphodiesterase"/>
    <property type="match status" value="1"/>
</dbReference>
<dbReference type="GO" id="GO:0008664">
    <property type="term" value="F:RNA 2',3'-cyclic 3'-phosphodiesterase activity"/>
    <property type="evidence" value="ECO:0007669"/>
    <property type="project" value="InterPro"/>
</dbReference>